<keyword evidence="3" id="KW-0548">Nucleotidyltransferase</keyword>
<evidence type="ECO:0000259" key="8">
    <source>
        <dbReference type="Pfam" id="PF17917"/>
    </source>
</evidence>
<name>A0A5B6W8H1_9ROSI</name>
<dbReference type="Proteomes" id="UP000325315">
    <property type="component" value="Unassembled WGS sequence"/>
</dbReference>
<dbReference type="Gene3D" id="2.40.70.10">
    <property type="entry name" value="Acid Proteases"/>
    <property type="match status" value="1"/>
</dbReference>
<evidence type="ECO:0000256" key="2">
    <source>
        <dbReference type="ARBA" id="ARBA00022679"/>
    </source>
</evidence>
<dbReference type="CDD" id="cd00303">
    <property type="entry name" value="retropepsin_like"/>
    <property type="match status" value="1"/>
</dbReference>
<dbReference type="PANTHER" id="PTHR33067:SF32">
    <property type="entry name" value="ASPARTIC PEPTIDASE DDI1-TYPE DOMAIN-CONTAINING PROTEIN"/>
    <property type="match status" value="1"/>
</dbReference>
<evidence type="ECO:0000256" key="4">
    <source>
        <dbReference type="ARBA" id="ARBA00022722"/>
    </source>
</evidence>
<evidence type="ECO:0000313" key="9">
    <source>
        <dbReference type="EMBL" id="KAA3477418.1"/>
    </source>
</evidence>
<keyword evidence="6" id="KW-0378">Hydrolase</keyword>
<evidence type="ECO:0000256" key="3">
    <source>
        <dbReference type="ARBA" id="ARBA00022695"/>
    </source>
</evidence>
<evidence type="ECO:0000256" key="5">
    <source>
        <dbReference type="ARBA" id="ARBA00022759"/>
    </source>
</evidence>
<dbReference type="EC" id="2.7.7.49" evidence="1"/>
<dbReference type="Pfam" id="PF17917">
    <property type="entry name" value="RT_RNaseH"/>
    <property type="match status" value="1"/>
</dbReference>
<dbReference type="EMBL" id="SMMG02000004">
    <property type="protein sequence ID" value="KAA3477418.1"/>
    <property type="molecule type" value="Genomic_DNA"/>
</dbReference>
<comment type="caution">
    <text evidence="9">The sequence shown here is derived from an EMBL/GenBank/DDBJ whole genome shotgun (WGS) entry which is preliminary data.</text>
</comment>
<keyword evidence="4" id="KW-0540">Nuclease</keyword>
<reference evidence="10" key="1">
    <citation type="journal article" date="2019" name="Plant Biotechnol. J.">
        <title>Genome sequencing of the Australian wild diploid species Gossypium australe highlights disease resistance and delayed gland morphogenesis.</title>
        <authorList>
            <person name="Cai Y."/>
            <person name="Cai X."/>
            <person name="Wang Q."/>
            <person name="Wang P."/>
            <person name="Zhang Y."/>
            <person name="Cai C."/>
            <person name="Xu Y."/>
            <person name="Wang K."/>
            <person name="Zhou Z."/>
            <person name="Wang C."/>
            <person name="Geng S."/>
            <person name="Li B."/>
            <person name="Dong Q."/>
            <person name="Hou Y."/>
            <person name="Wang H."/>
            <person name="Ai P."/>
            <person name="Liu Z."/>
            <person name="Yi F."/>
            <person name="Sun M."/>
            <person name="An G."/>
            <person name="Cheng J."/>
            <person name="Zhang Y."/>
            <person name="Shi Q."/>
            <person name="Xie Y."/>
            <person name="Shi X."/>
            <person name="Chang Y."/>
            <person name="Huang F."/>
            <person name="Chen Y."/>
            <person name="Hong S."/>
            <person name="Mi L."/>
            <person name="Sun Q."/>
            <person name="Zhang L."/>
            <person name="Zhou B."/>
            <person name="Peng R."/>
            <person name="Zhang X."/>
            <person name="Liu F."/>
        </authorList>
    </citation>
    <scope>NUCLEOTIDE SEQUENCE [LARGE SCALE GENOMIC DNA]</scope>
    <source>
        <strain evidence="10">cv. PA1801</strain>
    </source>
</reference>
<dbReference type="SUPFAM" id="SSF56672">
    <property type="entry name" value="DNA/RNA polymerases"/>
    <property type="match status" value="1"/>
</dbReference>
<organism evidence="9 10">
    <name type="scientific">Gossypium australe</name>
    <dbReference type="NCBI Taxonomy" id="47621"/>
    <lineage>
        <taxon>Eukaryota</taxon>
        <taxon>Viridiplantae</taxon>
        <taxon>Streptophyta</taxon>
        <taxon>Embryophyta</taxon>
        <taxon>Tracheophyta</taxon>
        <taxon>Spermatophyta</taxon>
        <taxon>Magnoliopsida</taxon>
        <taxon>eudicotyledons</taxon>
        <taxon>Gunneridae</taxon>
        <taxon>Pentapetalae</taxon>
        <taxon>rosids</taxon>
        <taxon>malvids</taxon>
        <taxon>Malvales</taxon>
        <taxon>Malvaceae</taxon>
        <taxon>Malvoideae</taxon>
        <taxon>Gossypium</taxon>
    </lineage>
</organism>
<evidence type="ECO:0000313" key="10">
    <source>
        <dbReference type="Proteomes" id="UP000325315"/>
    </source>
</evidence>
<dbReference type="InterPro" id="IPR041373">
    <property type="entry name" value="RT_RNaseH"/>
</dbReference>
<accession>A0A5B6W8H1</accession>
<dbReference type="PANTHER" id="PTHR33067">
    <property type="entry name" value="RNA-DIRECTED DNA POLYMERASE-RELATED"/>
    <property type="match status" value="1"/>
</dbReference>
<dbReference type="GO" id="GO:0003964">
    <property type="term" value="F:RNA-directed DNA polymerase activity"/>
    <property type="evidence" value="ECO:0007669"/>
    <property type="project" value="UniProtKB-KW"/>
</dbReference>
<dbReference type="AlphaFoldDB" id="A0A5B6W8H1"/>
<evidence type="ECO:0000256" key="1">
    <source>
        <dbReference type="ARBA" id="ARBA00012493"/>
    </source>
</evidence>
<sequence length="612" mass="70030">MEIFYNVLNAHTRMVVDASTNVTLLDKSDNEAYEILEKITNNDSHYPTTRVRIDKRVTGAMELDAITSLTTQVSSLTNMIKTLKRLSVVQEMEATELACVYYGEDHVFDECPSNPTSFYYTGILIATTTSHTPTHTIQGGNNILISVGVIKGWKMPIMSFDRMPRVYHLVVNDTITEEGISTFANEKNSESIGEQATKEKSNQKNVEADATCIADKNVTIKQFRQIEGRPPPPFPQRFQKSKQDVQFKKFLEVLKQLHINIPLVEEFEQMLNYVKFMKNILSKKRRLGEFKTVALTEGCTTMLKNKLPPKLKDPESFTISCSIGNHYIGKALCDLGASTNLMPMFVLRKLEIGKARPTTITLQLVDRSYAHPEGKIEDMLVKVDKFIFPADFIILECEANKKQRRLNLITKEVVKKEIIKWLDVGIIYLISDSSWVSPVQCVPKNRGVTVCCMMAIFSDIVEKFLEVFMDDFSVFGDTFEYYFQNMELIICRCQETNLVLNWEKCHLVVTPIVTTPDWTLLLELMCDASDFAIREVLDKEKPRYFILYTIVSRTLIDSQLNYTTTEKELLAVVFAFDKFRAYLVGTKVTVYTGHSTIKYLVTKKDAKSRLIR</sequence>
<dbReference type="CDD" id="cd09274">
    <property type="entry name" value="RNase_HI_RT_Ty3"/>
    <property type="match status" value="1"/>
</dbReference>
<proteinExistence type="predicted"/>
<dbReference type="GO" id="GO:0004519">
    <property type="term" value="F:endonuclease activity"/>
    <property type="evidence" value="ECO:0007669"/>
    <property type="project" value="UniProtKB-KW"/>
</dbReference>
<dbReference type="InterPro" id="IPR043502">
    <property type="entry name" value="DNA/RNA_pol_sf"/>
</dbReference>
<keyword evidence="5" id="KW-0255">Endonuclease</keyword>
<feature type="domain" description="Reverse transcriptase RNase H-like" evidence="8">
    <location>
        <begin position="522"/>
        <end position="612"/>
    </location>
</feature>
<keyword evidence="10" id="KW-1185">Reference proteome</keyword>
<gene>
    <name evidence="9" type="ORF">EPI10_011305</name>
</gene>
<dbReference type="InterPro" id="IPR043128">
    <property type="entry name" value="Rev_trsase/Diguanyl_cyclase"/>
</dbReference>
<dbReference type="OrthoDB" id="10055717at2759"/>
<dbReference type="GO" id="GO:0016787">
    <property type="term" value="F:hydrolase activity"/>
    <property type="evidence" value="ECO:0007669"/>
    <property type="project" value="UniProtKB-KW"/>
</dbReference>
<protein>
    <recommendedName>
        <fullName evidence="1">RNA-directed DNA polymerase</fullName>
        <ecNumber evidence="1">2.7.7.49</ecNumber>
    </recommendedName>
</protein>
<keyword evidence="7" id="KW-0695">RNA-directed DNA polymerase</keyword>
<keyword evidence="2" id="KW-0808">Transferase</keyword>
<dbReference type="InterPro" id="IPR021109">
    <property type="entry name" value="Peptidase_aspartic_dom_sf"/>
</dbReference>
<evidence type="ECO:0000256" key="6">
    <source>
        <dbReference type="ARBA" id="ARBA00022801"/>
    </source>
</evidence>
<evidence type="ECO:0000256" key="7">
    <source>
        <dbReference type="ARBA" id="ARBA00022918"/>
    </source>
</evidence>
<dbReference type="Gene3D" id="3.30.70.270">
    <property type="match status" value="1"/>
</dbReference>